<dbReference type="AlphaFoldDB" id="A0A1Y1T6Q5"/>
<dbReference type="EMBL" id="ARYN01000003">
    <property type="protein sequence ID" value="ORL46739.1"/>
    <property type="molecule type" value="Genomic_DNA"/>
</dbReference>
<evidence type="ECO:0000313" key="2">
    <source>
        <dbReference type="Proteomes" id="UP000192746"/>
    </source>
</evidence>
<sequence length="159" mass="18524">MKKFLPVLILSLLALGCSDEEVINQDIVGAWEFTMVPSENYYEALDGIDYIFISQIIFSEDGAYRKEEFVEDSETHEIIGYLSRHEGSFTIEESRIILNYDEYANFEDHQQQIMEKTKLNFFSTVSDKGRYYTFEGEILKLGCDYLENCVLADYVRISL</sequence>
<gene>
    <name evidence="1" type="ORF">IIF7_04446</name>
</gene>
<dbReference type="Proteomes" id="UP000192746">
    <property type="component" value="Unassembled WGS sequence"/>
</dbReference>
<protein>
    <recommendedName>
        <fullName evidence="3">Lipocalin-like domain-containing protein</fullName>
    </recommendedName>
</protein>
<dbReference type="PROSITE" id="PS51257">
    <property type="entry name" value="PROKAR_LIPOPROTEIN"/>
    <property type="match status" value="1"/>
</dbReference>
<accession>A0A1Y1T6Q5</accession>
<reference evidence="1 2" key="1">
    <citation type="submission" date="2013-04" db="EMBL/GenBank/DDBJ databases">
        <title>Zunongwangia sp. 22II14-10F7 Genome Sequencing.</title>
        <authorList>
            <person name="Lai Q."/>
            <person name="Shao Z."/>
        </authorList>
    </citation>
    <scope>NUCLEOTIDE SEQUENCE [LARGE SCALE GENOMIC DNA]</scope>
    <source>
        <strain evidence="1 2">22II14-10F7</strain>
    </source>
</reference>
<organism evidence="1 2">
    <name type="scientific">Zunongwangia atlantica 22II14-10F7</name>
    <dbReference type="NCBI Taxonomy" id="1185767"/>
    <lineage>
        <taxon>Bacteria</taxon>
        <taxon>Pseudomonadati</taxon>
        <taxon>Bacteroidota</taxon>
        <taxon>Flavobacteriia</taxon>
        <taxon>Flavobacteriales</taxon>
        <taxon>Flavobacteriaceae</taxon>
        <taxon>Zunongwangia</taxon>
    </lineage>
</organism>
<comment type="caution">
    <text evidence="1">The sequence shown here is derived from an EMBL/GenBank/DDBJ whole genome shotgun (WGS) entry which is preliminary data.</text>
</comment>
<dbReference type="OrthoDB" id="1450111at2"/>
<name>A0A1Y1T6Q5_9FLAO</name>
<proteinExistence type="predicted"/>
<evidence type="ECO:0008006" key="3">
    <source>
        <dbReference type="Google" id="ProtNLM"/>
    </source>
</evidence>
<keyword evidence="2" id="KW-1185">Reference proteome</keyword>
<evidence type="ECO:0000313" key="1">
    <source>
        <dbReference type="EMBL" id="ORL46739.1"/>
    </source>
</evidence>
<dbReference type="RefSeq" id="WP_084840470.1">
    <property type="nucleotide sequence ID" value="NZ_ARYN01000003.1"/>
</dbReference>